<dbReference type="SMART" id="SM00228">
    <property type="entry name" value="PDZ"/>
    <property type="match status" value="2"/>
</dbReference>
<feature type="domain" description="PDZ" evidence="1">
    <location>
        <begin position="187"/>
        <end position="237"/>
    </location>
</feature>
<dbReference type="PROSITE" id="PS50106">
    <property type="entry name" value="PDZ"/>
    <property type="match status" value="1"/>
</dbReference>
<dbReference type="GeneID" id="25900869"/>
<accession>A0A0L0GFA3</accession>
<dbReference type="EMBL" id="KQ241606">
    <property type="protein sequence ID" value="KNC87541.1"/>
    <property type="molecule type" value="Genomic_DNA"/>
</dbReference>
<reference evidence="2 3" key="1">
    <citation type="submission" date="2011-02" db="EMBL/GenBank/DDBJ databases">
        <title>The Genome Sequence of Sphaeroforma arctica JP610.</title>
        <authorList>
            <consortium name="The Broad Institute Genome Sequencing Platform"/>
            <person name="Russ C."/>
            <person name="Cuomo C."/>
            <person name="Young S.K."/>
            <person name="Zeng Q."/>
            <person name="Gargeya S."/>
            <person name="Alvarado L."/>
            <person name="Berlin A."/>
            <person name="Chapman S.B."/>
            <person name="Chen Z."/>
            <person name="Freedman E."/>
            <person name="Gellesch M."/>
            <person name="Goldberg J."/>
            <person name="Griggs A."/>
            <person name="Gujja S."/>
            <person name="Heilman E."/>
            <person name="Heiman D."/>
            <person name="Howarth C."/>
            <person name="Mehta T."/>
            <person name="Neiman D."/>
            <person name="Pearson M."/>
            <person name="Roberts A."/>
            <person name="Saif S."/>
            <person name="Shea T."/>
            <person name="Shenoy N."/>
            <person name="Sisk P."/>
            <person name="Stolte C."/>
            <person name="Sykes S."/>
            <person name="White J."/>
            <person name="Yandava C."/>
            <person name="Burger G."/>
            <person name="Gray M.W."/>
            <person name="Holland P.W.H."/>
            <person name="King N."/>
            <person name="Lang F.B.F."/>
            <person name="Roger A.J."/>
            <person name="Ruiz-Trillo I."/>
            <person name="Haas B."/>
            <person name="Nusbaum C."/>
            <person name="Birren B."/>
        </authorList>
    </citation>
    <scope>NUCLEOTIDE SEQUENCE [LARGE SCALE GENOMIC DNA]</scope>
    <source>
        <strain evidence="2 3">JP610</strain>
    </source>
</reference>
<keyword evidence="3" id="KW-1185">Reference proteome</keyword>
<dbReference type="InterPro" id="IPR001478">
    <property type="entry name" value="PDZ"/>
</dbReference>
<dbReference type="InterPro" id="IPR036034">
    <property type="entry name" value="PDZ_sf"/>
</dbReference>
<dbReference type="OrthoDB" id="10059177at2759"/>
<sequence length="276" mass="30486">MLTSIKRNVSFGKSAKPTNYESFNIVDEILYDDETNHSSDDSDHVIAEELNIRRIRSTSMPGLPQWPAQRNHMSLVVSLTRSDSAKVGTDEEDTHVVKLSRKMGTYGFTLVQAAHGSDLVVGWIKTQSPSYHAGLRFGDVVKQVNGFHTDDFTPKYATNCITSGPTAVLTIMRNKFIQSNTIVARDGRIGVSISNGMITSIEKDSAAYVTQLTAGYKVVGVNGQTTLRHKHLIKLLRVSLLCDDVIALNTMPSGLFVSIVPKQKLEVQQSRKDVDF</sequence>
<proteinExistence type="predicted"/>
<dbReference type="STRING" id="667725.A0A0L0GFA3"/>
<dbReference type="Proteomes" id="UP000054560">
    <property type="component" value="Unassembled WGS sequence"/>
</dbReference>
<dbReference type="AlphaFoldDB" id="A0A0L0GFA3"/>
<evidence type="ECO:0000313" key="2">
    <source>
        <dbReference type="EMBL" id="KNC87541.1"/>
    </source>
</evidence>
<protein>
    <recommendedName>
        <fullName evidence="1">PDZ domain-containing protein</fullName>
    </recommendedName>
</protein>
<dbReference type="SUPFAM" id="SSF50156">
    <property type="entry name" value="PDZ domain-like"/>
    <property type="match status" value="2"/>
</dbReference>
<gene>
    <name evidence="2" type="ORF">SARC_00365</name>
</gene>
<dbReference type="Gene3D" id="2.30.42.10">
    <property type="match status" value="2"/>
</dbReference>
<organism evidence="2 3">
    <name type="scientific">Sphaeroforma arctica JP610</name>
    <dbReference type="NCBI Taxonomy" id="667725"/>
    <lineage>
        <taxon>Eukaryota</taxon>
        <taxon>Ichthyosporea</taxon>
        <taxon>Ichthyophonida</taxon>
        <taxon>Sphaeroforma</taxon>
    </lineage>
</organism>
<name>A0A0L0GFA3_9EUKA</name>
<dbReference type="RefSeq" id="XP_014161443.1">
    <property type="nucleotide sequence ID" value="XM_014305968.1"/>
</dbReference>
<evidence type="ECO:0000313" key="3">
    <source>
        <dbReference type="Proteomes" id="UP000054560"/>
    </source>
</evidence>
<evidence type="ECO:0000259" key="1">
    <source>
        <dbReference type="PROSITE" id="PS50106"/>
    </source>
</evidence>